<evidence type="ECO:0000313" key="1">
    <source>
        <dbReference type="EMBL" id="CAF5115823.1"/>
    </source>
</evidence>
<proteinExistence type="predicted"/>
<dbReference type="EMBL" id="CAJOBR010077787">
    <property type="protein sequence ID" value="CAF5115823.1"/>
    <property type="molecule type" value="Genomic_DNA"/>
</dbReference>
<organism evidence="1 2">
    <name type="scientific">Rotaria socialis</name>
    <dbReference type="NCBI Taxonomy" id="392032"/>
    <lineage>
        <taxon>Eukaryota</taxon>
        <taxon>Metazoa</taxon>
        <taxon>Spiralia</taxon>
        <taxon>Gnathifera</taxon>
        <taxon>Rotifera</taxon>
        <taxon>Eurotatoria</taxon>
        <taxon>Bdelloidea</taxon>
        <taxon>Philodinida</taxon>
        <taxon>Philodinidae</taxon>
        <taxon>Rotaria</taxon>
    </lineage>
</organism>
<comment type="caution">
    <text evidence="1">The sequence shown here is derived from an EMBL/GenBank/DDBJ whole genome shotgun (WGS) entry which is preliminary data.</text>
</comment>
<gene>
    <name evidence="1" type="ORF">QYT958_LOCUS45749</name>
</gene>
<evidence type="ECO:0000313" key="2">
    <source>
        <dbReference type="Proteomes" id="UP000663848"/>
    </source>
</evidence>
<reference evidence="1" key="1">
    <citation type="submission" date="2021-02" db="EMBL/GenBank/DDBJ databases">
        <authorList>
            <person name="Nowell W R."/>
        </authorList>
    </citation>
    <scope>NUCLEOTIDE SEQUENCE</scope>
</reference>
<dbReference type="AlphaFoldDB" id="A0A822EYH0"/>
<protein>
    <submittedName>
        <fullName evidence="1">Uncharacterized protein</fullName>
    </submittedName>
</protein>
<sequence length="80" mass="9171">NILERQKRLLNYLDEQIHQVEKTSSKSNPIVSLNDVSHLLASKPIQQEQLILATQLCNSIFNIQEHIDEKTNVLHGIEQA</sequence>
<feature type="non-terminal residue" evidence="1">
    <location>
        <position position="1"/>
    </location>
</feature>
<dbReference type="Proteomes" id="UP000663848">
    <property type="component" value="Unassembled WGS sequence"/>
</dbReference>
<name>A0A822EYH0_9BILA</name>
<feature type="non-terminal residue" evidence="1">
    <location>
        <position position="80"/>
    </location>
</feature>
<accession>A0A822EYH0</accession>